<keyword evidence="2" id="KW-1185">Reference proteome</keyword>
<proteinExistence type="predicted"/>
<sequence>MLKTTIIKSTVIALITISVFVFKAYAQEPIKVELLDDAKVFAQYDDEKPLVANYFTSHNEQEIIAFYEEKYGEIVSQERKKELLTLRFSESDSNIRIIVSKQNNKHQVDILIN</sequence>
<accession>A0ABQ3J6K5</accession>
<dbReference type="EMBL" id="BNAH01000018">
    <property type="protein sequence ID" value="GHF01989.1"/>
    <property type="molecule type" value="Genomic_DNA"/>
</dbReference>
<reference evidence="2" key="1">
    <citation type="journal article" date="2019" name="Int. J. Syst. Evol. Microbiol.">
        <title>The Global Catalogue of Microorganisms (GCM) 10K type strain sequencing project: providing services to taxonomists for standard genome sequencing and annotation.</title>
        <authorList>
            <consortium name="The Broad Institute Genomics Platform"/>
            <consortium name="The Broad Institute Genome Sequencing Center for Infectious Disease"/>
            <person name="Wu L."/>
            <person name="Ma J."/>
        </authorList>
    </citation>
    <scope>NUCLEOTIDE SEQUENCE [LARGE SCALE GENOMIC DNA]</scope>
    <source>
        <strain evidence="2">CGMCC 1.15922</strain>
    </source>
</reference>
<dbReference type="Proteomes" id="UP000626370">
    <property type="component" value="Unassembled WGS sequence"/>
</dbReference>
<organism evidence="1 2">
    <name type="scientific">Thalassotalea profundi</name>
    <dbReference type="NCBI Taxonomy" id="2036687"/>
    <lineage>
        <taxon>Bacteria</taxon>
        <taxon>Pseudomonadati</taxon>
        <taxon>Pseudomonadota</taxon>
        <taxon>Gammaproteobacteria</taxon>
        <taxon>Alteromonadales</taxon>
        <taxon>Colwelliaceae</taxon>
        <taxon>Thalassotalea</taxon>
    </lineage>
</organism>
<protein>
    <submittedName>
        <fullName evidence="1">Uncharacterized protein</fullName>
    </submittedName>
</protein>
<name>A0ABQ3J6K5_9GAMM</name>
<comment type="caution">
    <text evidence="1">The sequence shown here is derived from an EMBL/GenBank/DDBJ whole genome shotgun (WGS) entry which is preliminary data.</text>
</comment>
<evidence type="ECO:0000313" key="2">
    <source>
        <dbReference type="Proteomes" id="UP000626370"/>
    </source>
</evidence>
<evidence type="ECO:0000313" key="1">
    <source>
        <dbReference type="EMBL" id="GHF01989.1"/>
    </source>
</evidence>
<dbReference type="RefSeq" id="WP_189379488.1">
    <property type="nucleotide sequence ID" value="NZ_BNAH01000018.1"/>
</dbReference>
<gene>
    <name evidence="1" type="ORF">GCM10011501_34250</name>
</gene>